<dbReference type="EMBL" id="CCAG010000365">
    <property type="status" value="NOT_ANNOTATED_CDS"/>
    <property type="molecule type" value="Genomic_DNA"/>
</dbReference>
<dbReference type="AlphaFoldDB" id="A0A1B0FNH7"/>
<accession>A0A1B0FNH7</accession>
<protein>
    <submittedName>
        <fullName evidence="1">Uncharacterized protein</fullName>
    </submittedName>
</protein>
<sequence>MNQAKHGLKLKNLVLEIYATKVLNRYIYYSVHIILILNKTRPVFQQYEFIIPKFYLRVYEKINQHVFNVCVYVCAPMYIYTRWSTHIILYFALYLVKCNLTHQYDKSMGFAIIVLG</sequence>
<evidence type="ECO:0000313" key="1">
    <source>
        <dbReference type="EnsemblMetazoa" id="GMOY005454-PA"/>
    </source>
</evidence>
<dbReference type="EnsemblMetazoa" id="GMOY005454-RA">
    <property type="protein sequence ID" value="GMOY005454-PA"/>
    <property type="gene ID" value="GMOY005454"/>
</dbReference>
<name>A0A1B0FNH7_GLOMM</name>
<reference evidence="1" key="1">
    <citation type="submission" date="2020-05" db="UniProtKB">
        <authorList>
            <consortium name="EnsemblMetazoa"/>
        </authorList>
    </citation>
    <scope>IDENTIFICATION</scope>
    <source>
        <strain evidence="1">Yale</strain>
    </source>
</reference>
<organism evidence="1 2">
    <name type="scientific">Glossina morsitans morsitans</name>
    <name type="common">Savannah tsetse fly</name>
    <dbReference type="NCBI Taxonomy" id="37546"/>
    <lineage>
        <taxon>Eukaryota</taxon>
        <taxon>Metazoa</taxon>
        <taxon>Ecdysozoa</taxon>
        <taxon>Arthropoda</taxon>
        <taxon>Hexapoda</taxon>
        <taxon>Insecta</taxon>
        <taxon>Pterygota</taxon>
        <taxon>Neoptera</taxon>
        <taxon>Endopterygota</taxon>
        <taxon>Diptera</taxon>
        <taxon>Brachycera</taxon>
        <taxon>Muscomorpha</taxon>
        <taxon>Hippoboscoidea</taxon>
        <taxon>Glossinidae</taxon>
        <taxon>Glossina</taxon>
    </lineage>
</organism>
<dbReference type="Proteomes" id="UP000092444">
    <property type="component" value="Unassembled WGS sequence"/>
</dbReference>
<proteinExistence type="predicted"/>
<keyword evidence="2" id="KW-1185">Reference proteome</keyword>
<dbReference type="VEuPathDB" id="VectorBase:GMOY005454"/>
<evidence type="ECO:0000313" key="2">
    <source>
        <dbReference type="Proteomes" id="UP000092444"/>
    </source>
</evidence>